<evidence type="ECO:0000256" key="1">
    <source>
        <dbReference type="SAM" id="MobiDB-lite"/>
    </source>
</evidence>
<keyword evidence="2" id="KW-0472">Membrane</keyword>
<dbReference type="AlphaFoldDB" id="A0AA40FH74"/>
<proteinExistence type="predicted"/>
<evidence type="ECO:0000313" key="4">
    <source>
        <dbReference type="Proteomes" id="UP001177670"/>
    </source>
</evidence>
<keyword evidence="2" id="KW-1133">Transmembrane helix</keyword>
<protein>
    <submittedName>
        <fullName evidence="3">Uncharacterized protein</fullName>
    </submittedName>
</protein>
<sequence>MCLQKLWRMGSRRSGVSGSRANAGVLKERASMSFMLVVMFFAVFGLIVLTEIFLIDERRGVGVGGTGALGGHRSGHRLPAAPDRPDYGEIGVSTQLGPSVST</sequence>
<dbReference type="Proteomes" id="UP001177670">
    <property type="component" value="Unassembled WGS sequence"/>
</dbReference>
<reference evidence="3" key="1">
    <citation type="submission" date="2021-10" db="EMBL/GenBank/DDBJ databases">
        <title>Melipona bicolor Genome sequencing and assembly.</title>
        <authorList>
            <person name="Araujo N.S."/>
            <person name="Arias M.C."/>
        </authorList>
    </citation>
    <scope>NUCLEOTIDE SEQUENCE</scope>
    <source>
        <strain evidence="3">USP_2M_L1-L4_2017</strain>
        <tissue evidence="3">Whole body</tissue>
    </source>
</reference>
<evidence type="ECO:0000313" key="3">
    <source>
        <dbReference type="EMBL" id="KAK1118997.1"/>
    </source>
</evidence>
<accession>A0AA40FH74</accession>
<dbReference type="EMBL" id="JAHYIQ010000039">
    <property type="protein sequence ID" value="KAK1118997.1"/>
    <property type="molecule type" value="Genomic_DNA"/>
</dbReference>
<feature type="region of interest" description="Disordered" evidence="1">
    <location>
        <begin position="72"/>
        <end position="102"/>
    </location>
</feature>
<keyword evidence="4" id="KW-1185">Reference proteome</keyword>
<gene>
    <name evidence="3" type="ORF">K0M31_013770</name>
</gene>
<name>A0AA40FH74_9HYME</name>
<organism evidence="3 4">
    <name type="scientific">Melipona bicolor</name>
    <dbReference type="NCBI Taxonomy" id="60889"/>
    <lineage>
        <taxon>Eukaryota</taxon>
        <taxon>Metazoa</taxon>
        <taxon>Ecdysozoa</taxon>
        <taxon>Arthropoda</taxon>
        <taxon>Hexapoda</taxon>
        <taxon>Insecta</taxon>
        <taxon>Pterygota</taxon>
        <taxon>Neoptera</taxon>
        <taxon>Endopterygota</taxon>
        <taxon>Hymenoptera</taxon>
        <taxon>Apocrita</taxon>
        <taxon>Aculeata</taxon>
        <taxon>Apoidea</taxon>
        <taxon>Anthophila</taxon>
        <taxon>Apidae</taxon>
        <taxon>Melipona</taxon>
    </lineage>
</organism>
<feature type="transmembrane region" description="Helical" evidence="2">
    <location>
        <begin position="34"/>
        <end position="55"/>
    </location>
</feature>
<keyword evidence="2" id="KW-0812">Transmembrane</keyword>
<feature type="compositionally biased region" description="Polar residues" evidence="1">
    <location>
        <begin position="92"/>
        <end position="102"/>
    </location>
</feature>
<comment type="caution">
    <text evidence="3">The sequence shown here is derived from an EMBL/GenBank/DDBJ whole genome shotgun (WGS) entry which is preliminary data.</text>
</comment>
<evidence type="ECO:0000256" key="2">
    <source>
        <dbReference type="SAM" id="Phobius"/>
    </source>
</evidence>